<reference evidence="1" key="1">
    <citation type="submission" date="2020-07" db="EMBL/GenBank/DDBJ databases">
        <title>Highly diverse flavobacterial phages as mortality factor during North Sea spring blooms.</title>
        <authorList>
            <person name="Bartlau N."/>
            <person name="Wichels A."/>
            <person name="Krohne G."/>
            <person name="Adriaenssens E.M."/>
            <person name="Heins A."/>
            <person name="Fuchs B.M."/>
            <person name="Amann R."/>
            <person name="Moraru C."/>
        </authorList>
    </citation>
    <scope>NUCLEOTIDE SEQUENCE</scope>
</reference>
<evidence type="ECO:0000313" key="2">
    <source>
        <dbReference type="Proteomes" id="UP000693768"/>
    </source>
</evidence>
<keyword evidence="2" id="KW-1185">Reference proteome</keyword>
<dbReference type="EMBL" id="MT732451">
    <property type="protein sequence ID" value="QQO97483.1"/>
    <property type="molecule type" value="Genomic_DNA"/>
</dbReference>
<dbReference type="Proteomes" id="UP000693768">
    <property type="component" value="Segment"/>
</dbReference>
<gene>
    <name evidence="1" type="ORF">Molly1_185</name>
</gene>
<sequence>MKKENIKELIESDKGSDEIVSILEAGAKVGGVLLAPDVIKSLSSAGFKEMKDFRSFADAPKGTYILELSDATILVSPYKKGPLVEAYWDGAGQSGVAMWNEGSAGMSLVGRIKSLIGKLKTAKTYEEFTKVVERFSPSQLGY</sequence>
<protein>
    <submittedName>
        <fullName evidence="1">Uncharacterized protein</fullName>
    </submittedName>
</protein>
<evidence type="ECO:0000313" key="1">
    <source>
        <dbReference type="EMBL" id="QQO97483.1"/>
    </source>
</evidence>
<organism evidence="1 2">
    <name type="scientific">Maribacter phage Molly_1</name>
    <dbReference type="NCBI Taxonomy" id="2745685"/>
    <lineage>
        <taxon>Viruses</taxon>
        <taxon>Duplodnaviria</taxon>
        <taxon>Heunggongvirae</taxon>
        <taxon>Uroviricota</taxon>
        <taxon>Caudoviricetes</taxon>
        <taxon>Molycolviridae</taxon>
        <taxon>Mollyvirus</taxon>
        <taxon>Mollyvirus molly</taxon>
    </lineage>
</organism>
<name>A0A8E4UYB1_9CAUD</name>
<proteinExistence type="predicted"/>
<accession>A0A8E4UYB1</accession>